<comment type="catalytic activity">
    <reaction evidence="1 9 10">
        <text>[protein]-peptidylproline (omega=180) = [protein]-peptidylproline (omega=0)</text>
        <dbReference type="Rhea" id="RHEA:16237"/>
        <dbReference type="Rhea" id="RHEA-COMP:10747"/>
        <dbReference type="Rhea" id="RHEA-COMP:10748"/>
        <dbReference type="ChEBI" id="CHEBI:83833"/>
        <dbReference type="ChEBI" id="CHEBI:83834"/>
        <dbReference type="EC" id="5.2.1.8"/>
    </reaction>
</comment>
<sequence length="162" mass="17525">MQISKNKVVSLDYVLTDDQGQVIDRSDEGSTFAYLHGANNIIPGLEQALEGRQTGDNVKVTVQPEQAYGDRDDNLTQVLNRSQFQGVDQLEVGMQFHAGNEDGTGIRVVTITALDGDAVTIDANHPLAGVTLNFDVTVRDVREATAEELDHGHVHGPGGHQH</sequence>
<evidence type="ECO:0000256" key="8">
    <source>
        <dbReference type="ARBA" id="ARBA00037071"/>
    </source>
</evidence>
<dbReference type="InterPro" id="IPR001179">
    <property type="entry name" value="PPIase_FKBP_dom"/>
</dbReference>
<evidence type="ECO:0000256" key="4">
    <source>
        <dbReference type="ARBA" id="ARBA00022490"/>
    </source>
</evidence>
<protein>
    <recommendedName>
        <fullName evidence="10">Peptidyl-prolyl cis-trans isomerase</fullName>
        <ecNumber evidence="10">5.2.1.8</ecNumber>
    </recommendedName>
</protein>
<evidence type="ECO:0000256" key="3">
    <source>
        <dbReference type="ARBA" id="ARBA00006577"/>
    </source>
</evidence>
<dbReference type="PANTHER" id="PTHR47861:SF3">
    <property type="entry name" value="FKBP-TYPE PEPTIDYL-PROLYL CIS-TRANS ISOMERASE SLYD"/>
    <property type="match status" value="1"/>
</dbReference>
<dbReference type="AlphaFoldDB" id="A0A1V3NDB2"/>
<dbReference type="SUPFAM" id="SSF54534">
    <property type="entry name" value="FKBP-like"/>
    <property type="match status" value="1"/>
</dbReference>
<dbReference type="GO" id="GO:0005737">
    <property type="term" value="C:cytoplasm"/>
    <property type="evidence" value="ECO:0007669"/>
    <property type="project" value="UniProtKB-SubCell"/>
</dbReference>
<keyword evidence="6" id="KW-0143">Chaperone</keyword>
<dbReference type="Proteomes" id="UP000189462">
    <property type="component" value="Unassembled WGS sequence"/>
</dbReference>
<evidence type="ECO:0000259" key="11">
    <source>
        <dbReference type="PROSITE" id="PS50059"/>
    </source>
</evidence>
<dbReference type="OrthoDB" id="9808891at2"/>
<keyword evidence="13" id="KW-1185">Reference proteome</keyword>
<comment type="function">
    <text evidence="8">Also involved in hydrogenase metallocenter assembly, probably by participating in the nickel insertion step. This function in hydrogenase biosynthesis requires chaperone activity and the presence of the metal-binding domain, but not PPIase activity.</text>
</comment>
<name>A0A1V3NDB2_9GAMM</name>
<dbReference type="Pfam" id="PF00254">
    <property type="entry name" value="FKBP_C"/>
    <property type="match status" value="1"/>
</dbReference>
<keyword evidence="7 9" id="KW-0413">Isomerase</keyword>
<evidence type="ECO:0000256" key="6">
    <source>
        <dbReference type="ARBA" id="ARBA00023186"/>
    </source>
</evidence>
<keyword evidence="4" id="KW-0963">Cytoplasm</keyword>
<evidence type="ECO:0000313" key="12">
    <source>
        <dbReference type="EMBL" id="OOG22933.1"/>
    </source>
</evidence>
<evidence type="ECO:0000256" key="1">
    <source>
        <dbReference type="ARBA" id="ARBA00000971"/>
    </source>
</evidence>
<feature type="domain" description="PPIase FKBP-type" evidence="11">
    <location>
        <begin position="6"/>
        <end position="71"/>
    </location>
</feature>
<dbReference type="RefSeq" id="WP_077279626.1">
    <property type="nucleotide sequence ID" value="NZ_MVBK01000082.1"/>
</dbReference>
<keyword evidence="5 9" id="KW-0697">Rotamase</keyword>
<evidence type="ECO:0000256" key="5">
    <source>
        <dbReference type="ARBA" id="ARBA00023110"/>
    </source>
</evidence>
<dbReference type="Gene3D" id="3.10.50.40">
    <property type="match status" value="1"/>
</dbReference>
<dbReference type="EMBL" id="MVBK01000082">
    <property type="protein sequence ID" value="OOG22933.1"/>
    <property type="molecule type" value="Genomic_DNA"/>
</dbReference>
<evidence type="ECO:0000256" key="9">
    <source>
        <dbReference type="PROSITE-ProRule" id="PRU00277"/>
    </source>
</evidence>
<dbReference type="STRING" id="108003.B1C78_13185"/>
<evidence type="ECO:0000256" key="2">
    <source>
        <dbReference type="ARBA" id="ARBA00004496"/>
    </source>
</evidence>
<dbReference type="InterPro" id="IPR046357">
    <property type="entry name" value="PPIase_dom_sf"/>
</dbReference>
<accession>A0A1V3NDB2</accession>
<dbReference type="GO" id="GO:0003755">
    <property type="term" value="F:peptidyl-prolyl cis-trans isomerase activity"/>
    <property type="evidence" value="ECO:0007669"/>
    <property type="project" value="UniProtKB-UniRule"/>
</dbReference>
<evidence type="ECO:0000256" key="7">
    <source>
        <dbReference type="ARBA" id="ARBA00023235"/>
    </source>
</evidence>
<evidence type="ECO:0000256" key="10">
    <source>
        <dbReference type="RuleBase" id="RU003915"/>
    </source>
</evidence>
<comment type="similarity">
    <text evidence="3 10">Belongs to the FKBP-type PPIase family.</text>
</comment>
<comment type="subcellular location">
    <subcellularLocation>
        <location evidence="2">Cytoplasm</location>
    </subcellularLocation>
</comment>
<reference evidence="12 13" key="1">
    <citation type="submission" date="2017-02" db="EMBL/GenBank/DDBJ databases">
        <title>Genomic diversity within the haloalkaliphilic genus Thioalkalivibrio.</title>
        <authorList>
            <person name="Ahn A.-C."/>
            <person name="Meier-Kolthoff J."/>
            <person name="Overmars L."/>
            <person name="Richter M."/>
            <person name="Woyke T."/>
            <person name="Sorokin D.Y."/>
            <person name="Muyzer G."/>
        </authorList>
    </citation>
    <scope>NUCLEOTIDE SEQUENCE [LARGE SCALE GENOMIC DNA]</scope>
    <source>
        <strain evidence="12 13">ALJD</strain>
    </source>
</reference>
<comment type="caution">
    <text evidence="12">The sequence shown here is derived from an EMBL/GenBank/DDBJ whole genome shotgun (WGS) entry which is preliminary data.</text>
</comment>
<organism evidence="12 13">
    <name type="scientific">Thioalkalivibrio denitrificans</name>
    <dbReference type="NCBI Taxonomy" id="108003"/>
    <lineage>
        <taxon>Bacteria</taxon>
        <taxon>Pseudomonadati</taxon>
        <taxon>Pseudomonadota</taxon>
        <taxon>Gammaproteobacteria</taxon>
        <taxon>Chromatiales</taxon>
        <taxon>Ectothiorhodospiraceae</taxon>
        <taxon>Thioalkalivibrio</taxon>
    </lineage>
</organism>
<dbReference type="EC" id="5.2.1.8" evidence="10"/>
<dbReference type="PROSITE" id="PS50059">
    <property type="entry name" value="FKBP_PPIASE"/>
    <property type="match status" value="1"/>
</dbReference>
<proteinExistence type="inferred from homology"/>
<evidence type="ECO:0000313" key="13">
    <source>
        <dbReference type="Proteomes" id="UP000189462"/>
    </source>
</evidence>
<dbReference type="PANTHER" id="PTHR47861">
    <property type="entry name" value="FKBP-TYPE PEPTIDYL-PROLYL CIS-TRANS ISOMERASE SLYD"/>
    <property type="match status" value="1"/>
</dbReference>
<dbReference type="GO" id="GO:0042026">
    <property type="term" value="P:protein refolding"/>
    <property type="evidence" value="ECO:0007669"/>
    <property type="project" value="UniProtKB-ARBA"/>
</dbReference>
<gene>
    <name evidence="12" type="ORF">B1C78_13185</name>
</gene>